<dbReference type="Proteomes" id="UP000827721">
    <property type="component" value="Unassembled WGS sequence"/>
</dbReference>
<sequence length="410" mass="47150">MLSTKRTKTNSNIVITISTSSNHQLSSSAETIANNDDLLTEILLCQPIKSLLKFKSVSKHWLSLITSPSFSLRRTAIPKSISGLFVHRLSSQEYDFINLTSDPSHPPFQSHTFLNNKAYMLQSCNGLMLLSSNSGGHELPDNYCVYNPTTKQYTVLPPLPVNEVFKVIYGVNLAYDPSKSPHYKVICVRTYENSEEGVCQIEVYSSKTGPWRKSDGTFAAHYETEFGLGMFWNGVLHWISPWDSSLYFDADEEKVHEMPMPDTLDGDVRRRFRYFGECRGHLHLIEIYGPCAALFNVYEMERDYSGWMVKYQVDLLTVAAAFPEMVRSDPDTLDLHYYGFSILSIVREENDEDSYFLVHIPNKAIRYNFKDKSFKKIHEFAPVGMEIKVESILEYRWCHAFQYVETLAYV</sequence>
<dbReference type="PANTHER" id="PTHR35546">
    <property type="entry name" value="F-BOX PROTEIN INTERACTION DOMAIN PROTEIN-RELATED"/>
    <property type="match status" value="1"/>
</dbReference>
<feature type="domain" description="F-box associated beta-propeller type 3" evidence="2">
    <location>
        <begin position="103"/>
        <end position="255"/>
    </location>
</feature>
<dbReference type="NCBIfam" id="TIGR01640">
    <property type="entry name" value="F_box_assoc_1"/>
    <property type="match status" value="1"/>
</dbReference>
<name>A0ABQ8HFF3_9ROSI</name>
<dbReference type="InterPro" id="IPR055290">
    <property type="entry name" value="At3g26010-like"/>
</dbReference>
<dbReference type="InterPro" id="IPR013187">
    <property type="entry name" value="F-box-assoc_dom_typ3"/>
</dbReference>
<feature type="domain" description="F-box" evidence="1">
    <location>
        <begin position="36"/>
        <end position="70"/>
    </location>
</feature>
<dbReference type="EMBL" id="JAFEMO010000011">
    <property type="protein sequence ID" value="KAH7557363.1"/>
    <property type="molecule type" value="Genomic_DNA"/>
</dbReference>
<evidence type="ECO:0000313" key="3">
    <source>
        <dbReference type="EMBL" id="KAH7557363.1"/>
    </source>
</evidence>
<protein>
    <recommendedName>
        <fullName evidence="5">F-box domain-containing protein</fullName>
    </recommendedName>
</protein>
<dbReference type="Pfam" id="PF00646">
    <property type="entry name" value="F-box"/>
    <property type="match status" value="1"/>
</dbReference>
<reference evidence="3 4" key="1">
    <citation type="submission" date="2021-02" db="EMBL/GenBank/DDBJ databases">
        <title>Plant Genome Project.</title>
        <authorList>
            <person name="Zhang R.-G."/>
        </authorList>
    </citation>
    <scope>NUCLEOTIDE SEQUENCE [LARGE SCALE GENOMIC DNA]</scope>
    <source>
        <tissue evidence="3">Leaves</tissue>
    </source>
</reference>
<proteinExistence type="predicted"/>
<dbReference type="InterPro" id="IPR017451">
    <property type="entry name" value="F-box-assoc_interact_dom"/>
</dbReference>
<accession>A0ABQ8HFF3</accession>
<organism evidence="3 4">
    <name type="scientific">Xanthoceras sorbifolium</name>
    <dbReference type="NCBI Taxonomy" id="99658"/>
    <lineage>
        <taxon>Eukaryota</taxon>
        <taxon>Viridiplantae</taxon>
        <taxon>Streptophyta</taxon>
        <taxon>Embryophyta</taxon>
        <taxon>Tracheophyta</taxon>
        <taxon>Spermatophyta</taxon>
        <taxon>Magnoliopsida</taxon>
        <taxon>eudicotyledons</taxon>
        <taxon>Gunneridae</taxon>
        <taxon>Pentapetalae</taxon>
        <taxon>rosids</taxon>
        <taxon>malvids</taxon>
        <taxon>Sapindales</taxon>
        <taxon>Sapindaceae</taxon>
        <taxon>Xanthoceroideae</taxon>
        <taxon>Xanthoceras</taxon>
    </lineage>
</organism>
<dbReference type="SUPFAM" id="SSF81383">
    <property type="entry name" value="F-box domain"/>
    <property type="match status" value="1"/>
</dbReference>
<evidence type="ECO:0008006" key="5">
    <source>
        <dbReference type="Google" id="ProtNLM"/>
    </source>
</evidence>
<keyword evidence="4" id="KW-1185">Reference proteome</keyword>
<gene>
    <name evidence="3" type="ORF">JRO89_XS11G0131200</name>
</gene>
<dbReference type="PANTHER" id="PTHR35546:SF115">
    <property type="entry name" value="F-BOX DOMAIN-CONTAINING PROTEIN"/>
    <property type="match status" value="1"/>
</dbReference>
<evidence type="ECO:0000313" key="4">
    <source>
        <dbReference type="Proteomes" id="UP000827721"/>
    </source>
</evidence>
<dbReference type="Pfam" id="PF08268">
    <property type="entry name" value="FBA_3"/>
    <property type="match status" value="1"/>
</dbReference>
<dbReference type="CDD" id="cd22157">
    <property type="entry name" value="F-box_AtFBW1-like"/>
    <property type="match status" value="1"/>
</dbReference>
<dbReference type="InterPro" id="IPR036047">
    <property type="entry name" value="F-box-like_dom_sf"/>
</dbReference>
<comment type="caution">
    <text evidence="3">The sequence shown here is derived from an EMBL/GenBank/DDBJ whole genome shotgun (WGS) entry which is preliminary data.</text>
</comment>
<dbReference type="InterPro" id="IPR001810">
    <property type="entry name" value="F-box_dom"/>
</dbReference>
<evidence type="ECO:0000259" key="2">
    <source>
        <dbReference type="Pfam" id="PF08268"/>
    </source>
</evidence>
<evidence type="ECO:0000259" key="1">
    <source>
        <dbReference type="Pfam" id="PF00646"/>
    </source>
</evidence>